<dbReference type="Proteomes" id="UP000185324">
    <property type="component" value="Segment"/>
</dbReference>
<dbReference type="EMBL" id="KJ019090">
    <property type="protein sequence ID" value="AIX28812.1"/>
    <property type="molecule type" value="Genomic_DNA"/>
</dbReference>
<evidence type="ECO:0000313" key="2">
    <source>
        <dbReference type="EMBL" id="AIX28812.1"/>
    </source>
</evidence>
<dbReference type="EMBL" id="KJ019096">
    <property type="protein sequence ID" value="AIX30436.1"/>
    <property type="molecule type" value="Genomic_DNA"/>
</dbReference>
<proteinExistence type="predicted"/>
<sequence>MRFDLSIEDYTIILNALHYYKKKTVEKRGNFKQYSEERVNDLRDRMAHQMVWEQGEE</sequence>
<evidence type="ECO:0000313" key="3">
    <source>
        <dbReference type="EMBL" id="AIX30436.1"/>
    </source>
</evidence>
<dbReference type="EMBL" id="KJ019086">
    <property type="protein sequence ID" value="AIX27887.1"/>
    <property type="molecule type" value="Genomic_DNA"/>
</dbReference>
<evidence type="ECO:0000313" key="1">
    <source>
        <dbReference type="EMBL" id="AIX27887.1"/>
    </source>
</evidence>
<name>A0A0E3FML0_9CAUD</name>
<protein>
    <submittedName>
        <fullName evidence="3">Uncharacterized protein</fullName>
    </submittedName>
</protein>
<gene>
    <name evidence="4" type="ORF">Syn7803C34_243</name>
    <name evidence="1" type="ORF">Syn7803US17_246</name>
    <name evidence="2" type="ORF">Syn7803US24_245</name>
    <name evidence="3" type="ORF">Syn7803US36_248</name>
</gene>
<evidence type="ECO:0000313" key="4">
    <source>
        <dbReference type="EMBL" id="AIX45794.1"/>
    </source>
</evidence>
<organism evidence="3 6">
    <name type="scientific">Synechococcus phage ACG-2014f</name>
    <dbReference type="NCBI Taxonomy" id="1493511"/>
    <lineage>
        <taxon>Viruses</taxon>
        <taxon>Duplodnaviria</taxon>
        <taxon>Heunggongvirae</taxon>
        <taxon>Uroviricota</taxon>
        <taxon>Caudoviricetes</taxon>
        <taxon>Pantevenvirales</taxon>
        <taxon>Kyanoviridae</taxon>
        <taxon>Atlauavirus</taxon>
        <taxon>Atlauavirus tusconc8</taxon>
    </lineage>
</organism>
<accession>A0A0E3FML0</accession>
<dbReference type="Proteomes" id="UP000185314">
    <property type="component" value="Segment"/>
</dbReference>
<evidence type="ECO:0000313" key="6">
    <source>
        <dbReference type="Proteomes" id="UP000185314"/>
    </source>
</evidence>
<dbReference type="EMBL" id="KJ019159">
    <property type="protein sequence ID" value="AIX45794.1"/>
    <property type="molecule type" value="Genomic_DNA"/>
</dbReference>
<dbReference type="Proteomes" id="UP000185316">
    <property type="component" value="Segment"/>
</dbReference>
<evidence type="ECO:0000313" key="5">
    <source>
        <dbReference type="Proteomes" id="UP000185304"/>
    </source>
</evidence>
<dbReference type="Proteomes" id="UP000185304">
    <property type="component" value="Segment"/>
</dbReference>
<reference evidence="5 6" key="1">
    <citation type="submission" date="2013-12" db="EMBL/GenBank/DDBJ databases">
        <title>Ecological redundancy of diverse viral populations within a natural community.</title>
        <authorList>
            <person name="Gregory A.C."/>
            <person name="LaButti K."/>
            <person name="Copeland A."/>
            <person name="Woyke T."/>
            <person name="Sullivan M.B."/>
        </authorList>
    </citation>
    <scope>NUCLEOTIDE SEQUENCE [LARGE SCALE GENOMIC DNA]</scope>
    <source>
        <strain evidence="4">Syn7803C34</strain>
        <strain evidence="1">Syn7803US17</strain>
        <strain evidence="2">Syn7803US24</strain>
        <strain evidence="3">Syn7803US36</strain>
    </source>
</reference>